<dbReference type="RefSeq" id="WP_221521440.1">
    <property type="nucleotide sequence ID" value="NZ_JACHJV010000001.1"/>
</dbReference>
<organism evidence="2 3">
    <name type="scientific">Kitasatospora kifunensis</name>
    <name type="common">Streptomyces kifunensis</name>
    <dbReference type="NCBI Taxonomy" id="58351"/>
    <lineage>
        <taxon>Bacteria</taxon>
        <taxon>Bacillati</taxon>
        <taxon>Actinomycetota</taxon>
        <taxon>Actinomycetes</taxon>
        <taxon>Kitasatosporales</taxon>
        <taxon>Streptomycetaceae</taxon>
        <taxon>Kitasatospora</taxon>
    </lineage>
</organism>
<keyword evidence="3" id="KW-1185">Reference proteome</keyword>
<dbReference type="AlphaFoldDB" id="A0A7W7QXI0"/>
<evidence type="ECO:0000313" key="2">
    <source>
        <dbReference type="EMBL" id="MBB4921364.1"/>
    </source>
</evidence>
<evidence type="ECO:0000256" key="1">
    <source>
        <dbReference type="SAM" id="Phobius"/>
    </source>
</evidence>
<dbReference type="Proteomes" id="UP000540506">
    <property type="component" value="Unassembled WGS sequence"/>
</dbReference>
<dbReference type="EMBL" id="JACHJV010000001">
    <property type="protein sequence ID" value="MBB4921364.1"/>
    <property type="molecule type" value="Genomic_DNA"/>
</dbReference>
<name>A0A7W7QXI0_KITKI</name>
<protein>
    <submittedName>
        <fullName evidence="2">Uncharacterized protein</fullName>
    </submittedName>
</protein>
<reference evidence="2 3" key="1">
    <citation type="submission" date="2020-08" db="EMBL/GenBank/DDBJ databases">
        <title>Sequencing the genomes of 1000 actinobacteria strains.</title>
        <authorList>
            <person name="Klenk H.-P."/>
        </authorList>
    </citation>
    <scope>NUCLEOTIDE SEQUENCE [LARGE SCALE GENOMIC DNA]</scope>
    <source>
        <strain evidence="2 3">DSM 41654</strain>
    </source>
</reference>
<feature type="transmembrane region" description="Helical" evidence="1">
    <location>
        <begin position="28"/>
        <end position="52"/>
    </location>
</feature>
<gene>
    <name evidence="2" type="ORF">FHR34_000357</name>
</gene>
<accession>A0A7W7QXI0</accession>
<proteinExistence type="predicted"/>
<sequence>MTSPGDLPPTPTPAAGRTGKANLLDLRWILALLFGFYGTVLTILGAAFTSAADRQLAGGVNVNLWAGIGMLLLAAAFAAWAQWRPVPLPESTIRPGPS</sequence>
<keyword evidence="1" id="KW-1133">Transmembrane helix</keyword>
<keyword evidence="1" id="KW-0812">Transmembrane</keyword>
<keyword evidence="1" id="KW-0472">Membrane</keyword>
<feature type="transmembrane region" description="Helical" evidence="1">
    <location>
        <begin position="64"/>
        <end position="83"/>
    </location>
</feature>
<evidence type="ECO:0000313" key="3">
    <source>
        <dbReference type="Proteomes" id="UP000540506"/>
    </source>
</evidence>
<comment type="caution">
    <text evidence="2">The sequence shown here is derived from an EMBL/GenBank/DDBJ whole genome shotgun (WGS) entry which is preliminary data.</text>
</comment>